<reference evidence="1 2" key="1">
    <citation type="journal article" date="2024" name="Nat. Commun.">
        <title>Phylogenomics reveals the evolutionary origins of lichenization in chlorophyte algae.</title>
        <authorList>
            <person name="Puginier C."/>
            <person name="Libourel C."/>
            <person name="Otte J."/>
            <person name="Skaloud P."/>
            <person name="Haon M."/>
            <person name="Grisel S."/>
            <person name="Petersen M."/>
            <person name="Berrin J.G."/>
            <person name="Delaux P.M."/>
            <person name="Dal Grande F."/>
            <person name="Keller J."/>
        </authorList>
    </citation>
    <scope>NUCLEOTIDE SEQUENCE [LARGE SCALE GENOMIC DNA]</scope>
    <source>
        <strain evidence="1 2">SAG 2036</strain>
    </source>
</reference>
<evidence type="ECO:0000313" key="1">
    <source>
        <dbReference type="EMBL" id="KAK9812388.1"/>
    </source>
</evidence>
<dbReference type="EMBL" id="JALJOQ010000007">
    <property type="protein sequence ID" value="KAK9812388.1"/>
    <property type="molecule type" value="Genomic_DNA"/>
</dbReference>
<protein>
    <submittedName>
        <fullName evidence="1">Uncharacterized protein</fullName>
    </submittedName>
</protein>
<accession>A0AAW1PQW1</accession>
<keyword evidence="2" id="KW-1185">Reference proteome</keyword>
<dbReference type="Proteomes" id="UP001465755">
    <property type="component" value="Unassembled WGS sequence"/>
</dbReference>
<organism evidence="1 2">
    <name type="scientific">Symbiochloris irregularis</name>
    <dbReference type="NCBI Taxonomy" id="706552"/>
    <lineage>
        <taxon>Eukaryota</taxon>
        <taxon>Viridiplantae</taxon>
        <taxon>Chlorophyta</taxon>
        <taxon>core chlorophytes</taxon>
        <taxon>Trebouxiophyceae</taxon>
        <taxon>Trebouxiales</taxon>
        <taxon>Trebouxiaceae</taxon>
        <taxon>Symbiochloris</taxon>
    </lineage>
</organism>
<evidence type="ECO:0000313" key="2">
    <source>
        <dbReference type="Proteomes" id="UP001465755"/>
    </source>
</evidence>
<gene>
    <name evidence="1" type="ORF">WJX73_006933</name>
</gene>
<sequence length="181" mass="20465">MNPEVVALASINPDSMLRCKYSEESDSAFMITCNEEDEKQLHEAGTDMYLQYRAKFGLLVHHVQESGYTAVLLKDHIIPQHATVGILLIIKGLRRSPEGRFFLEVQHLCFAWSHVPAEVWDTLQKIEAADAGSARKLPTLLSGNVTLGDAKLMKAVLESSAARLTPEYKQRCRREHWFDLL</sequence>
<comment type="caution">
    <text evidence="1">The sequence shown here is derived from an EMBL/GenBank/DDBJ whole genome shotgun (WGS) entry which is preliminary data.</text>
</comment>
<dbReference type="AlphaFoldDB" id="A0AAW1PQW1"/>
<name>A0AAW1PQW1_9CHLO</name>
<proteinExistence type="predicted"/>